<gene>
    <name evidence="1" type="ORF">AWM72_08870</name>
    <name evidence="2" type="ORF">CYJ28_00880</name>
</gene>
<dbReference type="AlphaFoldDB" id="A0A0X8FCN3"/>
<accession>A0A0X8FCN3</accession>
<dbReference type="InterPro" id="IPR011990">
    <property type="entry name" value="TPR-like_helical_dom_sf"/>
</dbReference>
<evidence type="ECO:0000313" key="2">
    <source>
        <dbReference type="EMBL" id="PKZ23133.1"/>
    </source>
</evidence>
<dbReference type="EMBL" id="CP014160">
    <property type="protein sequence ID" value="AMB94862.1"/>
    <property type="molecule type" value="Genomic_DNA"/>
</dbReference>
<reference evidence="2 4" key="3">
    <citation type="submission" date="2017-12" db="EMBL/GenBank/DDBJ databases">
        <title>Phylogenetic diversity of female urinary microbiome.</title>
        <authorList>
            <person name="Thomas-White K."/>
            <person name="Wolfe A.J."/>
        </authorList>
    </citation>
    <scope>NUCLEOTIDE SEQUENCE [LARGE SCALE GENOMIC DNA]</scope>
    <source>
        <strain evidence="2 4">UMB0139</strain>
    </source>
</reference>
<evidence type="ECO:0000313" key="1">
    <source>
        <dbReference type="EMBL" id="AMB94862.1"/>
    </source>
</evidence>
<reference evidence="1 3" key="1">
    <citation type="journal article" date="2016" name="Genome Announc.">
        <title>Complete Genome Sequences of Aerococcus christensenii CCUG 28831T, Aerococcus sanguinicola CCUG 43001T, Aerococcus urinae CCUG 36881T, Aerococcus urinaeequi CCUG 28094T, Aerococcus urinaehominis CCUG 42038 BT, and Aerococcus viridans CCUG 4311T.</title>
        <authorList>
            <person name="Carkaci D."/>
            <person name="Dargis R."/>
            <person name="Nielsen X.C."/>
            <person name="Skovgaard O."/>
            <person name="Fuursted K."/>
            <person name="Christensen J.J."/>
        </authorList>
    </citation>
    <scope>NUCLEOTIDE SEQUENCE [LARGE SCALE GENOMIC DNA]</scope>
    <source>
        <strain evidence="1 3">CCUG43001</strain>
    </source>
</reference>
<protein>
    <recommendedName>
        <fullName evidence="5">Tetratricopeptide repeat protein</fullName>
    </recommendedName>
</protein>
<dbReference type="OrthoDB" id="2136617at2"/>
<dbReference type="KEGG" id="asan:AWM72_08870"/>
<dbReference type="EMBL" id="PKGY01000001">
    <property type="protein sequence ID" value="PKZ23133.1"/>
    <property type="molecule type" value="Genomic_DNA"/>
</dbReference>
<organism evidence="1 3">
    <name type="scientific">Aerococcus sanguinicola</name>
    <dbReference type="NCBI Taxonomy" id="119206"/>
    <lineage>
        <taxon>Bacteria</taxon>
        <taxon>Bacillati</taxon>
        <taxon>Bacillota</taxon>
        <taxon>Bacilli</taxon>
        <taxon>Lactobacillales</taxon>
        <taxon>Aerococcaceae</taxon>
        <taxon>Aerococcus</taxon>
    </lineage>
</organism>
<dbReference type="Proteomes" id="UP000069912">
    <property type="component" value="Chromosome"/>
</dbReference>
<dbReference type="GeneID" id="92904181"/>
<evidence type="ECO:0000313" key="4">
    <source>
        <dbReference type="Proteomes" id="UP000234239"/>
    </source>
</evidence>
<dbReference type="RefSeq" id="WP_067976356.1">
    <property type="nucleotide sequence ID" value="NZ_CAJHKM010000003.1"/>
</dbReference>
<proteinExistence type="predicted"/>
<evidence type="ECO:0008006" key="5">
    <source>
        <dbReference type="Google" id="ProtNLM"/>
    </source>
</evidence>
<dbReference type="Proteomes" id="UP000234239">
    <property type="component" value="Unassembled WGS sequence"/>
</dbReference>
<dbReference type="SUPFAM" id="SSF48452">
    <property type="entry name" value="TPR-like"/>
    <property type="match status" value="1"/>
</dbReference>
<sequence>MSMERNADCRSLIEEALALKAAGGLSQGLAAIRQAQRQAGNFSKFFLDLIQVLLDQDQADRALALTQQVLEELDQDQALLLYESAMSLLAQTAPSTLKEFSELGLFVRQGPAIDQDWIDFIFYPDQTAAKEAAASQKALTAYLDSDLGSDPSQAMACYQVLDSLAADQVQAFIRAYLTRHPGPSLVRTDFLVRLLEAGDQGHLVLEGPFGKRHELHLATLDQPQDRSFFQAGQDYLEACFFKEPLVKAYLEEEWVLLTGLLYPFEGDLDQSPADLLTALAAADPEDDLYRLLKKIMKGVI</sequence>
<evidence type="ECO:0000313" key="3">
    <source>
        <dbReference type="Proteomes" id="UP000069912"/>
    </source>
</evidence>
<name>A0A0X8FCN3_9LACT</name>
<keyword evidence="3" id="KW-1185">Reference proteome</keyword>
<reference evidence="3" key="2">
    <citation type="submission" date="2016-01" db="EMBL/GenBank/DDBJ databases">
        <title>Six Aerococcus type strain genome sequencing and assembly using PacBio and Illumina Hiseq.</title>
        <authorList>
            <person name="Carkaci D."/>
            <person name="Dargis R."/>
            <person name="Nielsen X.C."/>
            <person name="Skovgaard O."/>
            <person name="Fuursted K."/>
            <person name="Christensen J.J."/>
        </authorList>
    </citation>
    <scope>NUCLEOTIDE SEQUENCE [LARGE SCALE GENOMIC DNA]</scope>
    <source>
        <strain evidence="3">CCUG43001</strain>
    </source>
</reference>